<reference evidence="2 3" key="1">
    <citation type="journal article" date="2021" name="Front. Microbiol.">
        <title>Comprehensive Comparative Genomics and Phenotyping of Methylobacterium Species.</title>
        <authorList>
            <person name="Alessa O."/>
            <person name="Ogura Y."/>
            <person name="Fujitani Y."/>
            <person name="Takami H."/>
            <person name="Hayashi T."/>
            <person name="Sahin N."/>
            <person name="Tani A."/>
        </authorList>
    </citation>
    <scope>NUCLEOTIDE SEQUENCE [LARGE SCALE GENOMIC DNA]</scope>
    <source>
        <strain evidence="2 3">DSM 23679</strain>
    </source>
</reference>
<evidence type="ECO:0000256" key="1">
    <source>
        <dbReference type="SAM" id="Phobius"/>
    </source>
</evidence>
<sequence length="59" mass="6135">MSTATASILGLWSAYWAAMFAQVAHLRTLDDGVGATTCGWVSRSLLAIGTAFFLLAKGG</sequence>
<organism evidence="2 3">
    <name type="scientific">Methylobacterium cerastii</name>
    <dbReference type="NCBI Taxonomy" id="932741"/>
    <lineage>
        <taxon>Bacteria</taxon>
        <taxon>Pseudomonadati</taxon>
        <taxon>Pseudomonadota</taxon>
        <taxon>Alphaproteobacteria</taxon>
        <taxon>Hyphomicrobiales</taxon>
        <taxon>Methylobacteriaceae</taxon>
        <taxon>Methylobacterium</taxon>
    </lineage>
</organism>
<dbReference type="EMBL" id="BPQG01000082">
    <property type="protein sequence ID" value="GJD46631.1"/>
    <property type="molecule type" value="Genomic_DNA"/>
</dbReference>
<name>A0ABQ4QNK6_9HYPH</name>
<feature type="transmembrane region" description="Helical" evidence="1">
    <location>
        <begin position="40"/>
        <end position="56"/>
    </location>
</feature>
<evidence type="ECO:0008006" key="4">
    <source>
        <dbReference type="Google" id="ProtNLM"/>
    </source>
</evidence>
<evidence type="ECO:0000313" key="2">
    <source>
        <dbReference type="EMBL" id="GJD46631.1"/>
    </source>
</evidence>
<accession>A0ABQ4QNK6</accession>
<dbReference type="Proteomes" id="UP001055117">
    <property type="component" value="Unassembled WGS sequence"/>
</dbReference>
<proteinExistence type="predicted"/>
<protein>
    <recommendedName>
        <fullName evidence="4">EamA family transporter</fullName>
    </recommendedName>
</protein>
<keyword evidence="1" id="KW-1133">Transmembrane helix</keyword>
<gene>
    <name evidence="2" type="ORF">AFCDBAGC_4514</name>
</gene>
<keyword evidence="1" id="KW-0472">Membrane</keyword>
<comment type="caution">
    <text evidence="2">The sequence shown here is derived from an EMBL/GenBank/DDBJ whole genome shotgun (WGS) entry which is preliminary data.</text>
</comment>
<keyword evidence="3" id="KW-1185">Reference proteome</keyword>
<dbReference type="RefSeq" id="WP_147753893.1">
    <property type="nucleotide sequence ID" value="NZ_BPQG01000082.1"/>
</dbReference>
<evidence type="ECO:0000313" key="3">
    <source>
        <dbReference type="Proteomes" id="UP001055117"/>
    </source>
</evidence>
<keyword evidence="1" id="KW-0812">Transmembrane</keyword>